<keyword evidence="1 3" id="KW-0963">Cytoplasm</keyword>
<comment type="subcellular location">
    <subcellularLocation>
        <location evidence="3">Cytoplasm</location>
    </subcellularLocation>
    <subcellularLocation>
        <location evidence="2">Dynein axonemal particle</location>
    </subcellularLocation>
    <text evidence="3">Localizes in the apical cytoplasm around the gamma-tubulin-positive pericentriolar region, not in the cilia.</text>
</comment>
<feature type="compositionally biased region" description="Polar residues" evidence="4">
    <location>
        <begin position="212"/>
        <end position="228"/>
    </location>
</feature>
<evidence type="ECO:0000313" key="8">
    <source>
        <dbReference type="Proteomes" id="UP000472271"/>
    </source>
</evidence>
<dbReference type="InterPro" id="IPR041442">
    <property type="entry name" value="PIH1D1/2/3_CS-like"/>
</dbReference>
<gene>
    <name evidence="3" type="primary">DNAAF2</name>
    <name evidence="7" type="synonym">dnaaf2</name>
    <name evidence="3" type="synonym">KTU</name>
</gene>
<protein>
    <recommendedName>
        <fullName evidence="3">Protein kintoun</fullName>
    </recommendedName>
    <alternativeName>
        <fullName evidence="3">Dynein assembly factor 2, axonemal</fullName>
    </alternativeName>
</protein>
<feature type="region of interest" description="Disordered" evidence="4">
    <location>
        <begin position="206"/>
        <end position="228"/>
    </location>
</feature>
<dbReference type="InterPro" id="IPR050734">
    <property type="entry name" value="PIH1/Kintoun_subfamily"/>
</dbReference>
<dbReference type="Pfam" id="PF18201">
    <property type="entry name" value="PIH1_CS"/>
    <property type="match status" value="1"/>
</dbReference>
<dbReference type="GO" id="GO:0120293">
    <property type="term" value="C:dynein axonemal particle"/>
    <property type="evidence" value="ECO:0007669"/>
    <property type="project" value="UniProtKB-SubCell"/>
</dbReference>
<evidence type="ECO:0000256" key="2">
    <source>
        <dbReference type="ARBA" id="ARBA00024190"/>
    </source>
</evidence>
<dbReference type="PANTHER" id="PTHR22997">
    <property type="entry name" value="PIH1 DOMAIN-CONTAINING PROTEIN 1"/>
    <property type="match status" value="1"/>
</dbReference>
<evidence type="ECO:0000259" key="6">
    <source>
        <dbReference type="Pfam" id="PF18201"/>
    </source>
</evidence>
<dbReference type="PANTHER" id="PTHR22997:SF3">
    <property type="entry name" value="PROTEIN KINTOUN"/>
    <property type="match status" value="1"/>
</dbReference>
<name>A0A673C5E4_9TELE</name>
<dbReference type="GO" id="GO:0003351">
    <property type="term" value="P:epithelial cilium movement involved in extracellular fluid movement"/>
    <property type="evidence" value="ECO:0007669"/>
    <property type="project" value="TreeGrafter"/>
</dbReference>
<proteinExistence type="inferred from homology"/>
<accession>A0A673C5E4</accession>
<feature type="compositionally biased region" description="Basic and acidic residues" evidence="4">
    <location>
        <begin position="359"/>
        <end position="414"/>
    </location>
</feature>
<keyword evidence="8" id="KW-1185">Reference proteome</keyword>
<reference evidence="7" key="2">
    <citation type="submission" date="2025-08" db="UniProtKB">
        <authorList>
            <consortium name="Ensembl"/>
        </authorList>
    </citation>
    <scope>IDENTIFICATION</scope>
</reference>
<evidence type="ECO:0000256" key="3">
    <source>
        <dbReference type="HAMAP-Rule" id="MF_03069"/>
    </source>
</evidence>
<evidence type="ECO:0000256" key="1">
    <source>
        <dbReference type="ARBA" id="ARBA00022490"/>
    </source>
</evidence>
<dbReference type="GO" id="GO:0060285">
    <property type="term" value="P:cilium-dependent cell motility"/>
    <property type="evidence" value="ECO:0007669"/>
    <property type="project" value="UniProtKB-UniRule"/>
</dbReference>
<dbReference type="InterPro" id="IPR012981">
    <property type="entry name" value="PIH1_N"/>
</dbReference>
<sequence>MELGEKLKELNMTEEEIGRFSKAFKDEKFREMLCEYAEEISNPENKKRYEEEIRLLEQERGHKVEFIHPEPFRCLRTSVNGKEKCYINICSNEKVGKPSCKSGVSETGQRGHCWSLPHCLHPGRQDIDQKGKKIMIYDVIFHPDTIHMASKSKKFMEIVDGAAIQGIQEGFKVTLDKNNVKHLKVKYKGTPQAPVIRKPIPGYQAKEVKDGQPTSCKSTTKGISATKPQSFQIQPEKTNKPTEPKYTVKYRSFIDLQDFRCSRDSGRSPRPKEIVVTIDLPLLKSVADTSLEIKEQNLLLESKNPAYRLELTLAYLVDEDKGEAKFNKHSRQLIVTLPVLPSKEVFDFPGAPPAETDEEERRGSERCEEQKKEVGGEEQGKGRESVEEKKEEGEQQKMEVEEGEEKGQGERRDEGEEEDEEEKRGEKCEEEKKEMGDEEQGKGRESMGTDASFLHQIPSANLPLSHQTHAGGSGRSSLSPEEAVVDEDRSVRREGIDEDDLTTEQVFPNLIHEDKPPPMLLREVSEDGSEKVISDHSTSAGFTFQNSLLFELD</sequence>
<dbReference type="GO" id="GO:0005576">
    <property type="term" value="C:extracellular region"/>
    <property type="evidence" value="ECO:0007669"/>
    <property type="project" value="GOC"/>
</dbReference>
<dbReference type="Proteomes" id="UP000472271">
    <property type="component" value="Chromosome 22"/>
</dbReference>
<feature type="domain" description="PIH1 N-terminal" evidence="5">
    <location>
        <begin position="40"/>
        <end position="203"/>
    </location>
</feature>
<feature type="region of interest" description="Disordered" evidence="4">
    <location>
        <begin position="344"/>
        <end position="502"/>
    </location>
</feature>
<dbReference type="Pfam" id="PF08190">
    <property type="entry name" value="PIH1"/>
    <property type="match status" value="1"/>
</dbReference>
<feature type="domain" description="PIH1D1/2/3 CS-like" evidence="6">
    <location>
        <begin position="241"/>
        <end position="340"/>
    </location>
</feature>
<dbReference type="InterPro" id="IPR034727">
    <property type="entry name" value="Kintoun"/>
</dbReference>
<comment type="function">
    <text evidence="3">Required for cytoplasmic pre-assembly of axonemal dyneins, thereby playing a central role in motility in cilia and flagella. Involved in pre-assembly of dynein arm complexes in the cytoplasm before intraflagellar transport loads them for the ciliary compartment.</text>
</comment>
<dbReference type="Ensembl" id="ENSSORT00005050393.1">
    <property type="protein sequence ID" value="ENSSORP00005049195.1"/>
    <property type="gene ID" value="ENSSORG00005022353.1"/>
</dbReference>
<dbReference type="AlphaFoldDB" id="A0A673C5E4"/>
<dbReference type="GO" id="GO:0070286">
    <property type="term" value="P:axonemal dynein complex assembly"/>
    <property type="evidence" value="ECO:0007669"/>
    <property type="project" value="UniProtKB-UniRule"/>
</dbReference>
<feature type="compositionally biased region" description="Polar residues" evidence="4">
    <location>
        <begin position="458"/>
        <end position="479"/>
    </location>
</feature>
<dbReference type="InParanoid" id="A0A673C5E4"/>
<comment type="similarity">
    <text evidence="3">Belongs to the PIH1 family. Kintoun subfamily.</text>
</comment>
<organism evidence="7 8">
    <name type="scientific">Sphaeramia orbicularis</name>
    <name type="common">orbiculate cardinalfish</name>
    <dbReference type="NCBI Taxonomy" id="375764"/>
    <lineage>
        <taxon>Eukaryota</taxon>
        <taxon>Metazoa</taxon>
        <taxon>Chordata</taxon>
        <taxon>Craniata</taxon>
        <taxon>Vertebrata</taxon>
        <taxon>Euteleostomi</taxon>
        <taxon>Actinopterygii</taxon>
        <taxon>Neopterygii</taxon>
        <taxon>Teleostei</taxon>
        <taxon>Neoteleostei</taxon>
        <taxon>Acanthomorphata</taxon>
        <taxon>Gobiaria</taxon>
        <taxon>Kurtiformes</taxon>
        <taxon>Apogonoidei</taxon>
        <taxon>Apogonidae</taxon>
        <taxon>Apogoninae</taxon>
        <taxon>Sphaeramia</taxon>
    </lineage>
</organism>
<reference evidence="7" key="1">
    <citation type="submission" date="2019-06" db="EMBL/GenBank/DDBJ databases">
        <authorList>
            <consortium name="Wellcome Sanger Institute Data Sharing"/>
        </authorList>
    </citation>
    <scope>NUCLEOTIDE SEQUENCE [LARGE SCALE GENOMIC DNA]</scope>
</reference>
<evidence type="ECO:0000256" key="4">
    <source>
        <dbReference type="SAM" id="MobiDB-lite"/>
    </source>
</evidence>
<dbReference type="CDD" id="cd00298">
    <property type="entry name" value="ACD_sHsps_p23-like"/>
    <property type="match status" value="1"/>
</dbReference>
<dbReference type="HAMAP" id="MF_03069">
    <property type="entry name" value="Kintoun"/>
    <property type="match status" value="1"/>
</dbReference>
<evidence type="ECO:0000313" key="7">
    <source>
        <dbReference type="Ensembl" id="ENSSORP00005049195.1"/>
    </source>
</evidence>
<feature type="compositionally biased region" description="Basic and acidic residues" evidence="4">
    <location>
        <begin position="486"/>
        <end position="495"/>
    </location>
</feature>
<evidence type="ECO:0000259" key="5">
    <source>
        <dbReference type="Pfam" id="PF08190"/>
    </source>
</evidence>
<reference evidence="7" key="3">
    <citation type="submission" date="2025-09" db="UniProtKB">
        <authorList>
            <consortium name="Ensembl"/>
        </authorList>
    </citation>
    <scope>IDENTIFICATION</scope>
</reference>
<feature type="compositionally biased region" description="Basic and acidic residues" evidence="4">
    <location>
        <begin position="422"/>
        <end position="447"/>
    </location>
</feature>